<reference evidence="4" key="1">
    <citation type="journal article" date="2007" name="Appl. Environ. Microbiol.">
        <title>Characterization of a gene cluster responsible for the biosynthesis of anticancer agent FK228 in Chromobacterium violaceum No. 968.</title>
        <authorList>
            <person name="Cheng Y.Q."/>
            <person name="Yang M."/>
            <person name="Matter A.M."/>
        </authorList>
    </citation>
    <scope>NUCLEOTIDE SEQUENCE</scope>
    <source>
        <strain evidence="4">968</strain>
    </source>
</reference>
<keyword evidence="2" id="KW-0560">Oxidoreductase</keyword>
<proteinExistence type="evidence at protein level"/>
<evidence type="ECO:0007829" key="6">
    <source>
        <dbReference type="PDB" id="4JNA"/>
    </source>
</evidence>
<dbReference type="EMBL" id="EF210776">
    <property type="protein sequence ID" value="ABP57752.1"/>
    <property type="molecule type" value="Genomic_DNA"/>
</dbReference>
<dbReference type="PRINTS" id="PR00368">
    <property type="entry name" value="FADPNR"/>
</dbReference>
<evidence type="ECO:0000259" key="3">
    <source>
        <dbReference type="Pfam" id="PF07992"/>
    </source>
</evidence>
<dbReference type="PDB" id="4NTE">
    <property type="method" value="X-ray"/>
    <property type="resolution" value="1.90 A"/>
    <property type="chains" value="A/B=1-319"/>
</dbReference>
<dbReference type="SMR" id="A4ZPY8"/>
<feature type="binding site" evidence="5 6">
    <location>
        <position position="290"/>
    </location>
    <ligand>
        <name>FAD</name>
        <dbReference type="ChEBI" id="CHEBI:57692"/>
    </ligand>
</feature>
<evidence type="ECO:0007829" key="5">
    <source>
        <dbReference type="PDB" id="4JN9"/>
    </source>
</evidence>
<feature type="binding site" evidence="5 6">
    <location>
        <position position="36"/>
    </location>
    <ligand>
        <name>FAD</name>
        <dbReference type="ChEBI" id="CHEBI:57692"/>
    </ligand>
</feature>
<keyword evidence="5 6" id="KW-0547">Nucleotide-binding</keyword>
<reference evidence="4" key="2">
    <citation type="submission" date="2007-01" db="EMBL/GenBank/DDBJ databases">
        <authorList>
            <person name="Bowen B.S."/>
        </authorList>
    </citation>
    <scope>NUCLEOTIDE SEQUENCE</scope>
    <source>
        <strain evidence="4">968</strain>
    </source>
</reference>
<dbReference type="InterPro" id="IPR050097">
    <property type="entry name" value="Ferredoxin-NADP_redctase_2"/>
</dbReference>
<reference evidence="5 6" key="4">
    <citation type="journal article" date="2014" name="Sci. Rep.">
        <title>The structural basis of an NADP-independent dithiol oxidase in FK228 biosynthesis.</title>
        <authorList>
            <person name="Li J."/>
            <person name="Wang C."/>
            <person name="Zhang Z.M."/>
            <person name="Cheng Y.Q."/>
            <person name="Zhou J."/>
        </authorList>
    </citation>
    <scope>X-RAY CRYSTALLOGRAPHY (1.90 ANGSTROMS) IN COMPLEX WITH FAD</scope>
    <scope>DISULFIDE BONDS</scope>
</reference>
<reference evidence="7" key="3">
    <citation type="journal article" date="2014" name="Angew. Chem. Int. Ed.">
        <title>Flavoenzyme-catalyzed formation of disulfide bonds in natural products.</title>
        <authorList>
            <person name="Scharf D.H."/>
            <person name="Groll M."/>
            <person name="Habel A."/>
            <person name="Heinekamp T."/>
            <person name="Hertweck C."/>
            <person name="Brakhage A.A."/>
            <person name="Huber E.M."/>
        </authorList>
    </citation>
    <scope>X-RAY CRYSTALLOGRAPHY (1.90 ANGSTROMS) IN COMPLEX WITH FAD</scope>
    <scope>DISULFIDE BONDS</scope>
</reference>
<sequence>MKAARAPSHSFPIKDSRPMNSETSPMLFDVIVIGGSHAGQSAALQIARARRRVLVIDAGARRNRFASQSHGVIGQDGRSPDAIAADGKAQLLAYPNAQWREDSVVRAERSDAGYTLICASGQHYRACQLVLAFGVVDELPELEGLEERWGESVFHCPYCHGYELDGGRIGVLGSGPLSYLSAMLMPEWGQTVFLTDASFEPDEEQREALARRGVEIVRDRIARIVDRATVELADGRRIAFDGLFTMNRMRLSSPVAEQLGCAIEEGPLGPYVRTDDAMETSTPGVFACGDITHRGGTVALAIGNGALAGIAAHRKLVFG</sequence>
<dbReference type="PDBsum" id="4JN9"/>
<feature type="binding site" evidence="5 6">
    <location>
        <position position="57"/>
    </location>
    <ligand>
        <name>FAD</name>
        <dbReference type="ChEBI" id="CHEBI:57692"/>
    </ligand>
</feature>
<feature type="domain" description="FAD/NAD(P)-binding" evidence="3">
    <location>
        <begin position="28"/>
        <end position="303"/>
    </location>
</feature>
<keyword evidence="1 5" id="KW-0285">Flavoprotein</keyword>
<protein>
    <submittedName>
        <fullName evidence="4">DepH</fullName>
    </submittedName>
</protein>
<keyword evidence="5 6" id="KW-0002">3D-structure</keyword>
<feature type="binding site" evidence="5 6">
    <location>
        <position position="60"/>
    </location>
    <ligand>
        <name>FAD</name>
        <dbReference type="ChEBI" id="CHEBI:57692"/>
    </ligand>
</feature>
<feature type="binding site" evidence="5 6">
    <location>
        <position position="38"/>
    </location>
    <ligand>
        <name>FAD</name>
        <dbReference type="ChEBI" id="CHEBI:57692"/>
    </ligand>
</feature>
<keyword evidence="5 6" id="KW-0274">FAD</keyword>
<evidence type="ECO:0007829" key="7">
    <source>
        <dbReference type="PDB" id="4NTE"/>
    </source>
</evidence>
<dbReference type="PDBsum" id="4JNA"/>
<feature type="binding site" evidence="5 6">
    <location>
        <position position="298"/>
    </location>
    <ligand>
        <name>FAD</name>
        <dbReference type="ChEBI" id="CHEBI:57692"/>
    </ligand>
</feature>
<evidence type="ECO:0000256" key="1">
    <source>
        <dbReference type="ARBA" id="ARBA00022630"/>
    </source>
</evidence>
<feature type="binding site" evidence="5 6">
    <location>
        <position position="70"/>
    </location>
    <ligand>
        <name>FAD</name>
        <dbReference type="ChEBI" id="CHEBI:57692"/>
    </ligand>
</feature>
<feature type="binding site" evidence="5 6">
    <location>
        <position position="62"/>
    </location>
    <ligand>
        <name>FAD</name>
        <dbReference type="ChEBI" id="CHEBI:57692"/>
    </ligand>
</feature>
<dbReference type="PDB" id="4JNA">
    <property type="method" value="X-ray"/>
    <property type="resolution" value="2.00 A"/>
    <property type="chains" value="A/B=1-319"/>
</dbReference>
<evidence type="ECO:0000313" key="4">
    <source>
        <dbReference type="EMBL" id="ABP57752.1"/>
    </source>
</evidence>
<dbReference type="PDB" id="4JN9">
    <property type="method" value="X-ray"/>
    <property type="resolution" value="1.90 A"/>
    <property type="chains" value="A/B=1-319"/>
</dbReference>
<feature type="binding site" evidence="5 6">
    <location>
        <position position="104"/>
    </location>
    <ligand>
        <name>FAD</name>
        <dbReference type="ChEBI" id="CHEBI:57692"/>
    </ligand>
</feature>
<evidence type="ECO:0000256" key="2">
    <source>
        <dbReference type="ARBA" id="ARBA00023002"/>
    </source>
</evidence>
<dbReference type="EvolutionaryTrace" id="A4ZPY8"/>
<dbReference type="AlphaFoldDB" id="A4ZPY8"/>
<gene>
    <name evidence="4" type="primary">depH</name>
</gene>
<accession>A4ZPY8</accession>
<dbReference type="Pfam" id="PF07992">
    <property type="entry name" value="Pyr_redox_2"/>
    <property type="match status" value="1"/>
</dbReference>
<dbReference type="GO" id="GO:0000166">
    <property type="term" value="F:nucleotide binding"/>
    <property type="evidence" value="ECO:0007669"/>
    <property type="project" value="UniProtKB-KW"/>
</dbReference>
<feature type="disulfide bond" evidence="5 7">
    <location>
        <begin position="156"/>
        <end position="159"/>
    </location>
</feature>
<dbReference type="SUPFAM" id="SSF51905">
    <property type="entry name" value="FAD/NAD(P)-binding domain"/>
    <property type="match status" value="1"/>
</dbReference>
<dbReference type="GO" id="GO:0016491">
    <property type="term" value="F:oxidoreductase activity"/>
    <property type="evidence" value="ECO:0007669"/>
    <property type="project" value="UniProtKB-KW"/>
</dbReference>
<name>A4ZPY8_CHRVL</name>
<dbReference type="PRINTS" id="PR00469">
    <property type="entry name" value="PNDRDTASEII"/>
</dbReference>
<dbReference type="InterPro" id="IPR036188">
    <property type="entry name" value="FAD/NAD-bd_sf"/>
</dbReference>
<organism evidence="4">
    <name type="scientific">Chromobacterium violaceum</name>
    <dbReference type="NCBI Taxonomy" id="536"/>
    <lineage>
        <taxon>Bacteria</taxon>
        <taxon>Pseudomonadati</taxon>
        <taxon>Pseudomonadota</taxon>
        <taxon>Betaproteobacteria</taxon>
        <taxon>Neisseriales</taxon>
        <taxon>Chromobacteriaceae</taxon>
        <taxon>Chromobacterium</taxon>
    </lineage>
</organism>
<dbReference type="Gene3D" id="3.50.50.60">
    <property type="entry name" value="FAD/NAD(P)-binding domain"/>
    <property type="match status" value="2"/>
</dbReference>
<dbReference type="PDBsum" id="4NTE"/>
<feature type="binding site" evidence="5 6">
    <location>
        <position position="160"/>
    </location>
    <ligand>
        <name>FAD</name>
        <dbReference type="ChEBI" id="CHEBI:57692"/>
    </ligand>
</feature>
<dbReference type="PANTHER" id="PTHR48105">
    <property type="entry name" value="THIOREDOXIN REDUCTASE 1-RELATED-RELATED"/>
    <property type="match status" value="1"/>
</dbReference>
<dbReference type="InterPro" id="IPR023753">
    <property type="entry name" value="FAD/NAD-binding_dom"/>
</dbReference>